<feature type="coiled-coil region" evidence="1">
    <location>
        <begin position="92"/>
        <end position="119"/>
    </location>
</feature>
<evidence type="ECO:0000256" key="1">
    <source>
        <dbReference type="SAM" id="Coils"/>
    </source>
</evidence>
<organism evidence="3 4">
    <name type="scientific">Lacicoccus alkaliphilus DSM 16010</name>
    <dbReference type="NCBI Taxonomy" id="1123231"/>
    <lineage>
        <taxon>Bacteria</taxon>
        <taxon>Bacillati</taxon>
        <taxon>Bacillota</taxon>
        <taxon>Bacilli</taxon>
        <taxon>Bacillales</taxon>
        <taxon>Salinicoccaceae</taxon>
        <taxon>Lacicoccus</taxon>
    </lineage>
</organism>
<gene>
    <name evidence="3" type="ORF">SAMN02745189_01313</name>
</gene>
<evidence type="ECO:0000313" key="4">
    <source>
        <dbReference type="Proteomes" id="UP000184206"/>
    </source>
</evidence>
<name>A0A1M7F2P3_9BACL</name>
<dbReference type="EMBL" id="FRCF01000004">
    <property type="protein sequence ID" value="SHL98305.1"/>
    <property type="molecule type" value="Genomic_DNA"/>
</dbReference>
<dbReference type="OrthoDB" id="2418709at2"/>
<dbReference type="AlphaFoldDB" id="A0A1M7F2P3"/>
<dbReference type="STRING" id="1123231.SAMN02745189_01313"/>
<evidence type="ECO:0000313" key="3">
    <source>
        <dbReference type="EMBL" id="SHL98305.1"/>
    </source>
</evidence>
<sequence length="337" mass="38432">MNKNIKTLLNVLPIILVPLFTERNRIKEHPEMEKLGSFSSTAYHNVKDKGEGAYKSVKDTSSTIYHTGKSAAGTVGSKISDKRQALAYNKDIKSYQQSVKKEEKLLAQFKKDKEKHRRKRLQQNLTKDTVVPKIMQSNQGMSNEDKISGMTVTPELISEGPAIDSRTGSALVTNRENQDIALMYDEDRPPSRASLSEKDEKRLNIHKQEKQDEKHDKMEIDGTDQLNDEENDMTTDVQQQYFEKVDDHEANISDFDPGELFKKHHEKLDPTVSYDRKGPKGATGTAISQDSLFGQHRAAAEDHYTTHGRKTGIKNSMTKNKKQKKLENKINKKRQKF</sequence>
<evidence type="ECO:0000256" key="2">
    <source>
        <dbReference type="SAM" id="MobiDB-lite"/>
    </source>
</evidence>
<keyword evidence="1" id="KW-0175">Coiled coil</keyword>
<feature type="region of interest" description="Disordered" evidence="2">
    <location>
        <begin position="184"/>
        <end position="218"/>
    </location>
</feature>
<feature type="region of interest" description="Disordered" evidence="2">
    <location>
        <begin position="270"/>
        <end position="337"/>
    </location>
</feature>
<accession>A0A1M7F2P3</accession>
<keyword evidence="4" id="KW-1185">Reference proteome</keyword>
<protein>
    <submittedName>
        <fullName evidence="3">Uncharacterized protein</fullName>
    </submittedName>
</protein>
<dbReference type="RefSeq" id="WP_072709602.1">
    <property type="nucleotide sequence ID" value="NZ_FRCF01000004.1"/>
</dbReference>
<feature type="compositionally biased region" description="Basic and acidic residues" evidence="2">
    <location>
        <begin position="185"/>
        <end position="218"/>
    </location>
</feature>
<reference evidence="3 4" key="1">
    <citation type="submission" date="2016-11" db="EMBL/GenBank/DDBJ databases">
        <authorList>
            <person name="Jaros S."/>
            <person name="Januszkiewicz K."/>
            <person name="Wedrychowicz H."/>
        </authorList>
    </citation>
    <scope>NUCLEOTIDE SEQUENCE [LARGE SCALE GENOMIC DNA]</scope>
    <source>
        <strain evidence="3 4">DSM 16010</strain>
    </source>
</reference>
<proteinExistence type="predicted"/>
<dbReference type="Proteomes" id="UP000184206">
    <property type="component" value="Unassembled WGS sequence"/>
</dbReference>